<reference evidence="2" key="2">
    <citation type="submission" date="2010-05" db="EMBL/GenBank/DDBJ databases">
        <title>The Genome Sequence of Magnaporthe poae strain ATCC 64411.</title>
        <authorList>
            <consortium name="The Broad Institute Genome Sequencing Platform"/>
            <consortium name="Broad Institute Genome Sequencing Center for Infectious Disease"/>
            <person name="Ma L.-J."/>
            <person name="Dead R."/>
            <person name="Young S."/>
            <person name="Zeng Q."/>
            <person name="Koehrsen M."/>
            <person name="Alvarado L."/>
            <person name="Berlin A."/>
            <person name="Chapman S.B."/>
            <person name="Chen Z."/>
            <person name="Freedman E."/>
            <person name="Gellesch M."/>
            <person name="Goldberg J."/>
            <person name="Griggs A."/>
            <person name="Gujja S."/>
            <person name="Heilman E.R."/>
            <person name="Heiman D."/>
            <person name="Hepburn T."/>
            <person name="Howarth C."/>
            <person name="Jen D."/>
            <person name="Larson L."/>
            <person name="Mehta T."/>
            <person name="Neiman D."/>
            <person name="Pearson M."/>
            <person name="Roberts A."/>
            <person name="Saif S."/>
            <person name="Shea T."/>
            <person name="Shenoy N."/>
            <person name="Sisk P."/>
            <person name="Stolte C."/>
            <person name="Sykes S."/>
            <person name="Walk T."/>
            <person name="White J."/>
            <person name="Yandava C."/>
            <person name="Haas B."/>
            <person name="Nusbaum C."/>
            <person name="Birren B."/>
        </authorList>
    </citation>
    <scope>NUCLEOTIDE SEQUENCE</scope>
    <source>
        <strain evidence="2">ATCC 64411</strain>
    </source>
</reference>
<organism evidence="3 4">
    <name type="scientific">Magnaporthiopsis poae (strain ATCC 64411 / 73-15)</name>
    <name type="common">Kentucky bluegrass fungus</name>
    <name type="synonym">Magnaporthe poae</name>
    <dbReference type="NCBI Taxonomy" id="644358"/>
    <lineage>
        <taxon>Eukaryota</taxon>
        <taxon>Fungi</taxon>
        <taxon>Dikarya</taxon>
        <taxon>Ascomycota</taxon>
        <taxon>Pezizomycotina</taxon>
        <taxon>Sordariomycetes</taxon>
        <taxon>Sordariomycetidae</taxon>
        <taxon>Magnaporthales</taxon>
        <taxon>Magnaporthaceae</taxon>
        <taxon>Magnaporthiopsis</taxon>
    </lineage>
</organism>
<evidence type="ECO:0000313" key="2">
    <source>
        <dbReference type="EMBL" id="KLU87676.1"/>
    </source>
</evidence>
<dbReference type="EMBL" id="ADBL01001613">
    <property type="status" value="NOT_ANNOTATED_CDS"/>
    <property type="molecule type" value="Genomic_DNA"/>
</dbReference>
<feature type="region of interest" description="Disordered" evidence="1">
    <location>
        <begin position="100"/>
        <end position="126"/>
    </location>
</feature>
<gene>
    <name evidence="2" type="ORF">MAPG_06670</name>
</gene>
<name>A0A0C4E2N0_MAGP6</name>
<reference evidence="2" key="3">
    <citation type="submission" date="2011-03" db="EMBL/GenBank/DDBJ databases">
        <title>Annotation of Magnaporthe poae ATCC 64411.</title>
        <authorList>
            <person name="Ma L.-J."/>
            <person name="Dead R."/>
            <person name="Young S.K."/>
            <person name="Zeng Q."/>
            <person name="Gargeya S."/>
            <person name="Fitzgerald M."/>
            <person name="Haas B."/>
            <person name="Abouelleil A."/>
            <person name="Alvarado L."/>
            <person name="Arachchi H.M."/>
            <person name="Berlin A."/>
            <person name="Brown A."/>
            <person name="Chapman S.B."/>
            <person name="Chen Z."/>
            <person name="Dunbar C."/>
            <person name="Freedman E."/>
            <person name="Gearin G."/>
            <person name="Gellesch M."/>
            <person name="Goldberg J."/>
            <person name="Griggs A."/>
            <person name="Gujja S."/>
            <person name="Heiman D."/>
            <person name="Howarth C."/>
            <person name="Larson L."/>
            <person name="Lui A."/>
            <person name="MacDonald P.J.P."/>
            <person name="Mehta T."/>
            <person name="Montmayeur A."/>
            <person name="Murphy C."/>
            <person name="Neiman D."/>
            <person name="Pearson M."/>
            <person name="Priest M."/>
            <person name="Roberts A."/>
            <person name="Saif S."/>
            <person name="Shea T."/>
            <person name="Shenoy N."/>
            <person name="Sisk P."/>
            <person name="Stolte C."/>
            <person name="Sykes S."/>
            <person name="Yandava C."/>
            <person name="Wortman J."/>
            <person name="Nusbaum C."/>
            <person name="Birren B."/>
        </authorList>
    </citation>
    <scope>NUCLEOTIDE SEQUENCE</scope>
    <source>
        <strain evidence="2">ATCC 64411</strain>
    </source>
</reference>
<dbReference type="EMBL" id="GL876970">
    <property type="protein sequence ID" value="KLU87676.1"/>
    <property type="molecule type" value="Genomic_DNA"/>
</dbReference>
<reference evidence="3" key="4">
    <citation type="journal article" date="2015" name="G3 (Bethesda)">
        <title>Genome sequences of three phytopathogenic species of the Magnaporthaceae family of fungi.</title>
        <authorList>
            <person name="Okagaki L.H."/>
            <person name="Nunes C.C."/>
            <person name="Sailsbery J."/>
            <person name="Clay B."/>
            <person name="Brown D."/>
            <person name="John T."/>
            <person name="Oh Y."/>
            <person name="Young N."/>
            <person name="Fitzgerald M."/>
            <person name="Haas B.J."/>
            <person name="Zeng Q."/>
            <person name="Young S."/>
            <person name="Adiconis X."/>
            <person name="Fan L."/>
            <person name="Levin J.Z."/>
            <person name="Mitchell T.K."/>
            <person name="Okubara P.A."/>
            <person name="Farman M.L."/>
            <person name="Kohn L.M."/>
            <person name="Birren B."/>
            <person name="Ma L.-J."/>
            <person name="Dean R.A."/>
        </authorList>
    </citation>
    <scope>NUCLEOTIDE SEQUENCE</scope>
    <source>
        <strain evidence="3">ATCC 64411 / 73-15</strain>
    </source>
</reference>
<dbReference type="AlphaFoldDB" id="A0A0C4E2N0"/>
<sequence>MGFFRNAFFRSGHASTAAAKTPAARAPPCRGETLYLDFALASGPSAAEQRAQALKDLEKLTKKEAARSRAEGIKLLPPLRFSEDALAPARRRCQRKGGCSELLPPLRLPPPALDASKTEKKKKKKGTSWGAKAIIVWTARHADNWLGARQGLSLGQQRSCL</sequence>
<reference evidence="4" key="1">
    <citation type="submission" date="2010-05" db="EMBL/GenBank/DDBJ databases">
        <title>The genome sequence of Magnaporthe poae strain ATCC 64411.</title>
        <authorList>
            <person name="Ma L.-J."/>
            <person name="Dead R."/>
            <person name="Young S."/>
            <person name="Zeng Q."/>
            <person name="Koehrsen M."/>
            <person name="Alvarado L."/>
            <person name="Berlin A."/>
            <person name="Chapman S.B."/>
            <person name="Chen Z."/>
            <person name="Freedman E."/>
            <person name="Gellesch M."/>
            <person name="Goldberg J."/>
            <person name="Griggs A."/>
            <person name="Gujja S."/>
            <person name="Heilman E.R."/>
            <person name="Heiman D."/>
            <person name="Hepburn T."/>
            <person name="Howarth C."/>
            <person name="Jen D."/>
            <person name="Larson L."/>
            <person name="Mehta T."/>
            <person name="Neiman D."/>
            <person name="Pearson M."/>
            <person name="Roberts A."/>
            <person name="Saif S."/>
            <person name="Shea T."/>
            <person name="Shenoy N."/>
            <person name="Sisk P."/>
            <person name="Stolte C."/>
            <person name="Sykes S."/>
            <person name="Walk T."/>
            <person name="White J."/>
            <person name="Yandava C."/>
            <person name="Haas B."/>
            <person name="Nusbaum C."/>
            <person name="Birren B."/>
        </authorList>
    </citation>
    <scope>NUCLEOTIDE SEQUENCE [LARGE SCALE GENOMIC DNA]</scope>
    <source>
        <strain evidence="4">ATCC 64411 / 73-15</strain>
    </source>
</reference>
<proteinExistence type="predicted"/>
<dbReference type="Proteomes" id="UP000011715">
    <property type="component" value="Unassembled WGS sequence"/>
</dbReference>
<dbReference type="OrthoDB" id="10645129at2759"/>
<dbReference type="VEuPathDB" id="FungiDB:MAPG_06670"/>
<protein>
    <submittedName>
        <fullName evidence="2 3">Uncharacterized protein</fullName>
    </submittedName>
</protein>
<keyword evidence="4" id="KW-1185">Reference proteome</keyword>
<evidence type="ECO:0000256" key="1">
    <source>
        <dbReference type="SAM" id="MobiDB-lite"/>
    </source>
</evidence>
<evidence type="ECO:0000313" key="4">
    <source>
        <dbReference type="Proteomes" id="UP000011715"/>
    </source>
</evidence>
<dbReference type="eggNOG" id="ENOG502RNEP">
    <property type="taxonomic scope" value="Eukaryota"/>
</dbReference>
<dbReference type="EnsemblFungi" id="MAPG_06670T0">
    <property type="protein sequence ID" value="MAPG_06670T0"/>
    <property type="gene ID" value="MAPG_06670"/>
</dbReference>
<evidence type="ECO:0000313" key="3">
    <source>
        <dbReference type="EnsemblFungi" id="MAPG_06670T0"/>
    </source>
</evidence>
<reference evidence="3" key="5">
    <citation type="submission" date="2015-06" db="UniProtKB">
        <authorList>
            <consortium name="EnsemblFungi"/>
        </authorList>
    </citation>
    <scope>IDENTIFICATION</scope>
    <source>
        <strain evidence="3">ATCC 64411</strain>
    </source>
</reference>
<accession>A0A0C4E2N0</accession>